<feature type="compositionally biased region" description="Polar residues" evidence="1">
    <location>
        <begin position="249"/>
        <end position="275"/>
    </location>
</feature>
<feature type="compositionally biased region" description="Polar residues" evidence="1">
    <location>
        <begin position="292"/>
        <end position="311"/>
    </location>
</feature>
<feature type="compositionally biased region" description="Pro residues" evidence="1">
    <location>
        <begin position="513"/>
        <end position="525"/>
    </location>
</feature>
<accession>A0A074SDB1</accession>
<comment type="caution">
    <text evidence="2">The sequence shown here is derived from an EMBL/GenBank/DDBJ whole genome shotgun (WGS) entry which is preliminary data.</text>
</comment>
<feature type="region of interest" description="Disordered" evidence="1">
    <location>
        <begin position="166"/>
        <end position="583"/>
    </location>
</feature>
<dbReference type="Gene3D" id="4.10.1000.40">
    <property type="match status" value="1"/>
</dbReference>
<feature type="compositionally biased region" description="Polar residues" evidence="1">
    <location>
        <begin position="174"/>
        <end position="186"/>
    </location>
</feature>
<reference evidence="2 3" key="1">
    <citation type="submission" date="2013-12" db="EMBL/GenBank/DDBJ databases">
        <authorList>
            <person name="Cubeta M."/>
            <person name="Pakala S."/>
            <person name="Fedorova N."/>
            <person name="Thomas E."/>
            <person name="Dean R."/>
            <person name="Jabaji S."/>
            <person name="Neate S."/>
            <person name="Toda T."/>
            <person name="Tavantzis S."/>
            <person name="Vilgalys R."/>
            <person name="Bharathan N."/>
            <person name="Pakala S."/>
            <person name="Losada L.S."/>
            <person name="Zafar N."/>
            <person name="Nierman W."/>
        </authorList>
    </citation>
    <scope>NUCLEOTIDE SEQUENCE [LARGE SCALE GENOMIC DNA]</scope>
    <source>
        <strain evidence="2 3">123E</strain>
    </source>
</reference>
<feature type="compositionally biased region" description="Polar residues" evidence="1">
    <location>
        <begin position="117"/>
        <end position="144"/>
    </location>
</feature>
<protein>
    <submittedName>
        <fullName evidence="2">Putative 2-ketogluconate transporter</fullName>
    </submittedName>
</protein>
<feature type="compositionally biased region" description="Basic residues" evidence="1">
    <location>
        <begin position="276"/>
        <end position="285"/>
    </location>
</feature>
<feature type="compositionally biased region" description="Polar residues" evidence="1">
    <location>
        <begin position="408"/>
        <end position="429"/>
    </location>
</feature>
<evidence type="ECO:0000313" key="3">
    <source>
        <dbReference type="Proteomes" id="UP000027456"/>
    </source>
</evidence>
<organism evidence="2 3">
    <name type="scientific">Rhizoctonia solani 123E</name>
    <dbReference type="NCBI Taxonomy" id="1423351"/>
    <lineage>
        <taxon>Eukaryota</taxon>
        <taxon>Fungi</taxon>
        <taxon>Dikarya</taxon>
        <taxon>Basidiomycota</taxon>
        <taxon>Agaricomycotina</taxon>
        <taxon>Agaricomycetes</taxon>
        <taxon>Cantharellales</taxon>
        <taxon>Ceratobasidiaceae</taxon>
        <taxon>Rhizoctonia</taxon>
    </lineage>
</organism>
<dbReference type="STRING" id="1423351.A0A074SDB1"/>
<keyword evidence="3" id="KW-1185">Reference proteome</keyword>
<evidence type="ECO:0000313" key="2">
    <source>
        <dbReference type="EMBL" id="KEP55640.1"/>
    </source>
</evidence>
<feature type="compositionally biased region" description="Pro residues" evidence="1">
    <location>
        <begin position="557"/>
        <end position="575"/>
    </location>
</feature>
<dbReference type="AlphaFoldDB" id="A0A074SDB1"/>
<proteinExistence type="predicted"/>
<dbReference type="HOGENOM" id="CLU_028553_0_0_1"/>
<feature type="compositionally biased region" description="Low complexity" evidence="1">
    <location>
        <begin position="353"/>
        <end position="367"/>
    </location>
</feature>
<evidence type="ECO:0000256" key="1">
    <source>
        <dbReference type="SAM" id="MobiDB-lite"/>
    </source>
</evidence>
<dbReference type="OrthoDB" id="438553at2759"/>
<feature type="compositionally biased region" description="Low complexity" evidence="1">
    <location>
        <begin position="625"/>
        <end position="643"/>
    </location>
</feature>
<name>A0A074SDB1_9AGAM</name>
<feature type="compositionally biased region" description="Polar residues" evidence="1">
    <location>
        <begin position="221"/>
        <end position="241"/>
    </location>
</feature>
<dbReference type="EMBL" id="AZST01000003">
    <property type="protein sequence ID" value="KEP55640.1"/>
    <property type="molecule type" value="Genomic_DNA"/>
</dbReference>
<gene>
    <name evidence="2" type="ORF">V565_002540</name>
</gene>
<feature type="region of interest" description="Disordered" evidence="1">
    <location>
        <begin position="595"/>
        <end position="643"/>
    </location>
</feature>
<sequence length="643" mass="67821">MADPTTTSCTNPDHASLIATVGEQTRLIGQLLAKIQVLEGKLEVAQEAAHRPAVTQSPPVQAPNLATLDTGASYVDQQEFSPSSLSAYEARKAQAQGRPCNYGSKCKREQCWYEHPGSSSAGNSKPNTPTANQSQPTGNSTKRIKQQCKNGINCTRKQCWFEHPSDWVPPNNAAPESQPQHESNTEAPVAEAGNWGANEDSSGWGATVSSDWNPPVDDTWGPSTQADNGWGNPTETSWNTHADNRHKSPVNNSRSASVNMSREGSVSNSSTSKSQGRGRKARGKGRRADSESIATESTPMSPSPLATTSMSADVESIPVWTAPLPSAGPTDETPSYDETNTLDEMGTPPLDPSVPSLSSEPEAPATPKVSWSDEPTIDIVYFPDPPPNLGEPQPSIPEGDNMGIAEDQNLSAFADTSVNLDQSAPSDLYSSWGVAGTGASDWGLDPTEFPDLTPPPENKTTGKKSKSKGKQKEASQTGAANRDTRSNSSNFAAQSETSTPPANYSNEPEPEPEPTPKPTPIPPQGVPQDQIPDWLLGGDEDAHAALGIPRTVSPSPGVSPAPPRLAPTNPAPRPPLSKLAGENFPALSGILSAVKASQAKDDTPPKPTFSPRPVGWKITRPSDTSSSSGKSGKGSKSNNNSTK</sequence>
<feature type="compositionally biased region" description="Polar residues" evidence="1">
    <location>
        <begin position="486"/>
        <end position="506"/>
    </location>
</feature>
<dbReference type="Proteomes" id="UP000027456">
    <property type="component" value="Unassembled WGS sequence"/>
</dbReference>
<feature type="region of interest" description="Disordered" evidence="1">
    <location>
        <begin position="115"/>
        <end position="144"/>
    </location>
</feature>